<keyword evidence="2" id="KW-1185">Reference proteome</keyword>
<name>A0A4P7IEY1_9ACTN</name>
<dbReference type="RefSeq" id="WP_135267709.1">
    <property type="nucleotide sequence ID" value="NZ_CP038436.1"/>
</dbReference>
<dbReference type="EMBL" id="CP038436">
    <property type="protein sequence ID" value="QBX55718.1"/>
    <property type="molecule type" value="Genomic_DNA"/>
</dbReference>
<sequence length="289" mass="31833">MTAAVWGDPLSCRYSWIAPADLASYADVVRHVARKVRGTVTGLESVTAVPEPVFAGATADAVRSHARRRSHDATSLHVSLRSVADAIHEHAAMLGRYRDALEGLRDLATSRGLEVRDHRIWPPPPAPPSGHTPQQYDTWVTAWRSYRTCFDLKAEIEAERREQSLELTRAVTAHTGALPEPRVDDRRAGGHGVVGFGQDDGDHARRRGAEQARQTLEVHDALESALDQVSRLRQDHRTALDELHRLGRAGASDDELTAQAREVRIAAEALRTERARAAGLQSELAERIS</sequence>
<organism evidence="1 2">
    <name type="scientific">Nocardioides seonyuensis</name>
    <dbReference type="NCBI Taxonomy" id="2518371"/>
    <lineage>
        <taxon>Bacteria</taxon>
        <taxon>Bacillati</taxon>
        <taxon>Actinomycetota</taxon>
        <taxon>Actinomycetes</taxon>
        <taxon>Propionibacteriales</taxon>
        <taxon>Nocardioidaceae</taxon>
        <taxon>Nocardioides</taxon>
    </lineage>
</organism>
<evidence type="ECO:0000313" key="2">
    <source>
        <dbReference type="Proteomes" id="UP000294853"/>
    </source>
</evidence>
<gene>
    <name evidence="1" type="ORF">EXE58_09800</name>
</gene>
<dbReference type="Proteomes" id="UP000294853">
    <property type="component" value="Chromosome"/>
</dbReference>
<reference evidence="1 2" key="1">
    <citation type="submission" date="2019-03" db="EMBL/GenBank/DDBJ databases">
        <title>Three New Species of Nocardioides, Nocardioides euryhalodurans sp. nov., Nocardioides seonyuensis sp. nov. and Nocardioides eburneoflavus sp. nov. Iolated from Soil.</title>
        <authorList>
            <person name="Roh S.G."/>
            <person name="Lee C."/>
            <person name="Kim M.-K."/>
            <person name="Kim S.B."/>
        </authorList>
    </citation>
    <scope>NUCLEOTIDE SEQUENCE [LARGE SCALE GENOMIC DNA]</scope>
    <source>
        <strain evidence="1 2">MMS17-SY207-3</strain>
    </source>
</reference>
<dbReference type="AlphaFoldDB" id="A0A4P7IEY1"/>
<dbReference type="KEGG" id="nsn:EXE58_09800"/>
<accession>A0A4P7IEY1</accession>
<protein>
    <submittedName>
        <fullName evidence="1">Uncharacterized protein</fullName>
    </submittedName>
</protein>
<dbReference type="OrthoDB" id="3766633at2"/>
<proteinExistence type="predicted"/>
<evidence type="ECO:0000313" key="1">
    <source>
        <dbReference type="EMBL" id="QBX55718.1"/>
    </source>
</evidence>